<feature type="transmembrane region" description="Helical" evidence="1">
    <location>
        <begin position="131"/>
        <end position="153"/>
    </location>
</feature>
<sequence>MASLNKIILSLKILMTYLEIEVNLMETSSSGSSQSSADGCPVGVFGPNCSLPCRYPNYGLECQMECNCTEEVCHHATGCPTTDNYVPLVTDLELNITNMMYLSNFTHISTREKRHDKSMWTYMYMGPMYKAMLVSSCIIVVIFLAFCGIYFAVGRRKHAVVSYYCSNSKLTAEFPCYF</sequence>
<evidence type="ECO:0000313" key="4">
    <source>
        <dbReference type="RefSeq" id="XP_022294562.1"/>
    </source>
</evidence>
<dbReference type="GeneID" id="111104748"/>
<organism evidence="3 4">
    <name type="scientific">Crassostrea virginica</name>
    <name type="common">Eastern oyster</name>
    <dbReference type="NCBI Taxonomy" id="6565"/>
    <lineage>
        <taxon>Eukaryota</taxon>
        <taxon>Metazoa</taxon>
        <taxon>Spiralia</taxon>
        <taxon>Lophotrochozoa</taxon>
        <taxon>Mollusca</taxon>
        <taxon>Bivalvia</taxon>
        <taxon>Autobranchia</taxon>
        <taxon>Pteriomorphia</taxon>
        <taxon>Ostreida</taxon>
        <taxon>Ostreoidea</taxon>
        <taxon>Ostreidae</taxon>
        <taxon>Crassostrea</taxon>
    </lineage>
</organism>
<name>A0A8B8AT51_CRAVI</name>
<keyword evidence="1" id="KW-1133">Transmembrane helix</keyword>
<keyword evidence="1" id="KW-0472">Membrane</keyword>
<dbReference type="Gene3D" id="2.170.300.10">
    <property type="entry name" value="Tie2 ligand-binding domain superfamily"/>
    <property type="match status" value="1"/>
</dbReference>
<dbReference type="AlphaFoldDB" id="A0A8B8AT51"/>
<dbReference type="Proteomes" id="UP000694844">
    <property type="component" value="Chromosome 7"/>
</dbReference>
<accession>A0A8B8AT51</accession>
<evidence type="ECO:0000256" key="2">
    <source>
        <dbReference type="SAM" id="SignalP"/>
    </source>
</evidence>
<gene>
    <name evidence="4" type="primary">LOC111104748</name>
</gene>
<feature type="chain" id="PRO_5034681804" evidence="2">
    <location>
        <begin position="19"/>
        <end position="178"/>
    </location>
</feature>
<protein>
    <submittedName>
        <fullName evidence="4">Uncharacterized protein LOC111104748</fullName>
    </submittedName>
</protein>
<dbReference type="RefSeq" id="XP_022294562.1">
    <property type="nucleotide sequence ID" value="XM_022438854.1"/>
</dbReference>
<reference evidence="4" key="1">
    <citation type="submission" date="2025-08" db="UniProtKB">
        <authorList>
            <consortium name="RefSeq"/>
        </authorList>
    </citation>
    <scope>IDENTIFICATION</scope>
    <source>
        <tissue evidence="4">Whole sample</tissue>
    </source>
</reference>
<proteinExistence type="predicted"/>
<keyword evidence="3" id="KW-1185">Reference proteome</keyword>
<keyword evidence="1" id="KW-0812">Transmembrane</keyword>
<feature type="signal peptide" evidence="2">
    <location>
        <begin position="1"/>
        <end position="18"/>
    </location>
</feature>
<keyword evidence="2" id="KW-0732">Signal</keyword>
<evidence type="ECO:0000313" key="3">
    <source>
        <dbReference type="Proteomes" id="UP000694844"/>
    </source>
</evidence>
<dbReference type="KEGG" id="cvn:111104748"/>
<evidence type="ECO:0000256" key="1">
    <source>
        <dbReference type="SAM" id="Phobius"/>
    </source>
</evidence>